<evidence type="ECO:0000313" key="9">
    <source>
        <dbReference type="Proteomes" id="UP000824160"/>
    </source>
</evidence>
<comment type="similarity">
    <text evidence="1 6">Belongs to the peptidase M42 family.</text>
</comment>
<feature type="binding site" evidence="7">
    <location>
        <position position="173"/>
    </location>
    <ligand>
        <name>Zn(2+)</name>
        <dbReference type="ChEBI" id="CHEBI:29105"/>
        <label>1</label>
    </ligand>
</feature>
<dbReference type="Proteomes" id="UP000824160">
    <property type="component" value="Unassembled WGS sequence"/>
</dbReference>
<dbReference type="Gene3D" id="2.40.30.40">
    <property type="entry name" value="Peptidase M42, domain 2"/>
    <property type="match status" value="1"/>
</dbReference>
<dbReference type="GO" id="GO:0006508">
    <property type="term" value="P:proteolysis"/>
    <property type="evidence" value="ECO:0007669"/>
    <property type="project" value="UniProtKB-KW"/>
</dbReference>
<dbReference type="PANTHER" id="PTHR32481">
    <property type="entry name" value="AMINOPEPTIDASE"/>
    <property type="match status" value="1"/>
</dbReference>
<reference evidence="8" key="1">
    <citation type="submission" date="2020-10" db="EMBL/GenBank/DDBJ databases">
        <authorList>
            <person name="Gilroy R."/>
        </authorList>
    </citation>
    <scope>NUCLEOTIDE SEQUENCE</scope>
    <source>
        <strain evidence="8">ChiBcec7-5410</strain>
    </source>
</reference>
<evidence type="ECO:0000256" key="6">
    <source>
        <dbReference type="PIRNR" id="PIRNR001123"/>
    </source>
</evidence>
<dbReference type="Gene3D" id="3.40.630.10">
    <property type="entry name" value="Zn peptidases"/>
    <property type="match status" value="1"/>
</dbReference>
<dbReference type="InterPro" id="IPR051464">
    <property type="entry name" value="Peptidase_M42_aminopept"/>
</dbReference>
<dbReference type="PIRSF" id="PIRSF001123">
    <property type="entry name" value="PepA_GA"/>
    <property type="match status" value="1"/>
</dbReference>
<dbReference type="GO" id="GO:0004177">
    <property type="term" value="F:aminopeptidase activity"/>
    <property type="evidence" value="ECO:0007669"/>
    <property type="project" value="UniProtKB-UniRule"/>
</dbReference>
<evidence type="ECO:0000256" key="3">
    <source>
        <dbReference type="ARBA" id="ARBA00022670"/>
    </source>
</evidence>
<name>A0A9D1H629_9FIRM</name>
<dbReference type="AlphaFoldDB" id="A0A9D1H629"/>
<feature type="binding site" evidence="7">
    <location>
        <position position="173"/>
    </location>
    <ligand>
        <name>Zn(2+)</name>
        <dbReference type="ChEBI" id="CHEBI:29105"/>
        <label>2</label>
    </ligand>
</feature>
<dbReference type="InterPro" id="IPR023367">
    <property type="entry name" value="Peptidase_M42_dom2"/>
</dbReference>
<keyword evidence="3" id="KW-0645">Protease</keyword>
<evidence type="ECO:0000256" key="4">
    <source>
        <dbReference type="ARBA" id="ARBA00022723"/>
    </source>
</evidence>
<accession>A0A9D1H629</accession>
<keyword evidence="4 7" id="KW-0479">Metal-binding</keyword>
<evidence type="ECO:0000256" key="5">
    <source>
        <dbReference type="ARBA" id="ARBA00022801"/>
    </source>
</evidence>
<dbReference type="SUPFAM" id="SSF101821">
    <property type="entry name" value="Aminopeptidase/glucanase lid domain"/>
    <property type="match status" value="1"/>
</dbReference>
<dbReference type="SUPFAM" id="SSF53187">
    <property type="entry name" value="Zn-dependent exopeptidases"/>
    <property type="match status" value="1"/>
</dbReference>
<reference evidence="8" key="2">
    <citation type="journal article" date="2021" name="PeerJ">
        <title>Extensive microbial diversity within the chicken gut microbiome revealed by metagenomics and culture.</title>
        <authorList>
            <person name="Gilroy R."/>
            <person name="Ravi A."/>
            <person name="Getino M."/>
            <person name="Pursley I."/>
            <person name="Horton D.L."/>
            <person name="Alikhan N.F."/>
            <person name="Baker D."/>
            <person name="Gharbi K."/>
            <person name="Hall N."/>
            <person name="Watson M."/>
            <person name="Adriaenssens E.M."/>
            <person name="Foster-Nyarko E."/>
            <person name="Jarju S."/>
            <person name="Secka A."/>
            <person name="Antonio M."/>
            <person name="Oren A."/>
            <person name="Chaudhuri R.R."/>
            <person name="La Ragione R."/>
            <person name="Hildebrand F."/>
            <person name="Pallen M.J."/>
        </authorList>
    </citation>
    <scope>NUCLEOTIDE SEQUENCE</scope>
    <source>
        <strain evidence="8">ChiBcec7-5410</strain>
    </source>
</reference>
<gene>
    <name evidence="8" type="ORF">IAC43_03475</name>
</gene>
<dbReference type="GO" id="GO:0046872">
    <property type="term" value="F:metal ion binding"/>
    <property type="evidence" value="ECO:0007669"/>
    <property type="project" value="UniProtKB-UniRule"/>
</dbReference>
<protein>
    <submittedName>
        <fullName evidence="8">M42 family peptidase</fullName>
    </submittedName>
</protein>
<keyword evidence="5" id="KW-0378">Hydrolase</keyword>
<evidence type="ECO:0000256" key="1">
    <source>
        <dbReference type="ARBA" id="ARBA00006272"/>
    </source>
</evidence>
<comment type="cofactor">
    <cofactor evidence="7">
        <name>a divalent metal cation</name>
        <dbReference type="ChEBI" id="CHEBI:60240"/>
    </cofactor>
    <text evidence="7">Binds 2 divalent metal cations per subunit.</text>
</comment>
<dbReference type="PANTHER" id="PTHR32481:SF5">
    <property type="entry name" value="ENDOGLUCANASE"/>
    <property type="match status" value="1"/>
</dbReference>
<sequence>MKLSHLDRLSGISGISGDEQAVAAAIIRKIEGYARWELDPMGTLYVYKEGRQRRNQPLLVQTCMDETGLLISHVTDEGYLRFVTVGELDSRILPGRQVLVGENKIPGVISCKAIHQTSREEREKPIPSDKLLIDIGASGKEEAQQLVKVGDSAVFLSEFERLGGRRVKGKALDTRMGCAILISLIRAELTYDTVFAFTTRHHAGGGESFAAFTVNPARAIVLGGIAADDLPGGKGDCALGKGSVLPLMERGTRYDRKLAGEVISTASIAGIPLQTEYALTGTTPAGRVHHSRGGIPTVFLGLPCRYIGSPAVVADEADMEAVEALTMALIEKGENPEMAE</sequence>
<organism evidence="8 9">
    <name type="scientific">Candidatus Faecivivens stercoripullorum</name>
    <dbReference type="NCBI Taxonomy" id="2840805"/>
    <lineage>
        <taxon>Bacteria</taxon>
        <taxon>Bacillati</taxon>
        <taxon>Bacillota</taxon>
        <taxon>Clostridia</taxon>
        <taxon>Eubacteriales</taxon>
        <taxon>Oscillospiraceae</taxon>
        <taxon>Oscillospiraceae incertae sedis</taxon>
        <taxon>Candidatus Faecivivens</taxon>
    </lineage>
</organism>
<proteinExistence type="inferred from homology"/>
<dbReference type="Pfam" id="PF05343">
    <property type="entry name" value="Peptidase_M42"/>
    <property type="match status" value="1"/>
</dbReference>
<evidence type="ECO:0000256" key="7">
    <source>
        <dbReference type="PIRSR" id="PIRSR001123-2"/>
    </source>
</evidence>
<comment type="caution">
    <text evidence="8">The sequence shown here is derived from an EMBL/GenBank/DDBJ whole genome shotgun (WGS) entry which is preliminary data.</text>
</comment>
<evidence type="ECO:0000313" key="8">
    <source>
        <dbReference type="EMBL" id="HIT94221.1"/>
    </source>
</evidence>
<evidence type="ECO:0000256" key="2">
    <source>
        <dbReference type="ARBA" id="ARBA00022438"/>
    </source>
</evidence>
<dbReference type="EMBL" id="DVLW01000094">
    <property type="protein sequence ID" value="HIT94221.1"/>
    <property type="molecule type" value="Genomic_DNA"/>
</dbReference>
<dbReference type="InterPro" id="IPR008007">
    <property type="entry name" value="Peptidase_M42"/>
</dbReference>
<keyword evidence="2" id="KW-0031">Aminopeptidase</keyword>